<protein>
    <submittedName>
        <fullName evidence="2">Uncharacterized protein</fullName>
    </submittedName>
</protein>
<evidence type="ECO:0000256" key="1">
    <source>
        <dbReference type="SAM" id="MobiDB-lite"/>
    </source>
</evidence>
<feature type="compositionally biased region" description="Basic residues" evidence="1">
    <location>
        <begin position="76"/>
        <end position="91"/>
    </location>
</feature>
<accession>A0A0E0AN88</accession>
<dbReference type="Gramene" id="OGLUM07G23660.1">
    <property type="protein sequence ID" value="OGLUM07G23660.1"/>
    <property type="gene ID" value="OGLUM07G23660"/>
</dbReference>
<dbReference type="AlphaFoldDB" id="A0A0E0AN88"/>
<proteinExistence type="predicted"/>
<reference evidence="2" key="2">
    <citation type="submission" date="2018-05" db="EMBL/GenBank/DDBJ databases">
        <title>OgluRS3 (Oryza glumaepatula Reference Sequence Version 3).</title>
        <authorList>
            <person name="Zhang J."/>
            <person name="Kudrna D."/>
            <person name="Lee S."/>
            <person name="Talag J."/>
            <person name="Welchert J."/>
            <person name="Wing R.A."/>
        </authorList>
    </citation>
    <scope>NUCLEOTIDE SEQUENCE [LARGE SCALE GENOMIC DNA]</scope>
</reference>
<reference evidence="2" key="1">
    <citation type="submission" date="2015-04" db="UniProtKB">
        <authorList>
            <consortium name="EnsemblPlants"/>
        </authorList>
    </citation>
    <scope>IDENTIFICATION</scope>
</reference>
<sequence>MAGLVHIQGRGGAPSSRCRPAHSSLVPLRGREDVATTASISDDATTSVRADPTPPTPPVLPPVLRPRAAAADPQSVRRRRCLYRRPRRPHAAHAGGPPPHIVLTPPHHRLFPPWRRDSARRLEEARLGLRSIDTPCRRSLQPYWHRRCVAPSPSRPRRRTGFESLAPPLIPGLLNPASRQSCLRTRRRHTGQGMELRKLLSSLAPYAPSPIHPPFTGGQSMAKSYSVPNPILHQDTEDLLLMLHHLKLQSMHLVDRSPDTFADPVVKKLTDVFWIYHNRLESAGFLVF</sequence>
<feature type="compositionally biased region" description="Pro residues" evidence="1">
    <location>
        <begin position="52"/>
        <end position="64"/>
    </location>
</feature>
<name>A0A0E0AN88_9ORYZ</name>
<dbReference type="Proteomes" id="UP000026961">
    <property type="component" value="Chromosome 7"/>
</dbReference>
<feature type="compositionally biased region" description="Low complexity" evidence="1">
    <location>
        <begin position="35"/>
        <end position="51"/>
    </location>
</feature>
<keyword evidence="3" id="KW-1185">Reference proteome</keyword>
<organism evidence="2">
    <name type="scientific">Oryza glumipatula</name>
    <dbReference type="NCBI Taxonomy" id="40148"/>
    <lineage>
        <taxon>Eukaryota</taxon>
        <taxon>Viridiplantae</taxon>
        <taxon>Streptophyta</taxon>
        <taxon>Embryophyta</taxon>
        <taxon>Tracheophyta</taxon>
        <taxon>Spermatophyta</taxon>
        <taxon>Magnoliopsida</taxon>
        <taxon>Liliopsida</taxon>
        <taxon>Poales</taxon>
        <taxon>Poaceae</taxon>
        <taxon>BOP clade</taxon>
        <taxon>Oryzoideae</taxon>
        <taxon>Oryzeae</taxon>
        <taxon>Oryzinae</taxon>
        <taxon>Oryza</taxon>
    </lineage>
</organism>
<dbReference type="EnsemblPlants" id="OGLUM07G23660.1">
    <property type="protein sequence ID" value="OGLUM07G23660.1"/>
    <property type="gene ID" value="OGLUM07G23660"/>
</dbReference>
<dbReference type="HOGENOM" id="CLU_967647_0_0_1"/>
<evidence type="ECO:0000313" key="3">
    <source>
        <dbReference type="Proteomes" id="UP000026961"/>
    </source>
</evidence>
<feature type="region of interest" description="Disordered" evidence="1">
    <location>
        <begin position="1"/>
        <end position="110"/>
    </location>
</feature>
<evidence type="ECO:0000313" key="2">
    <source>
        <dbReference type="EnsemblPlants" id="OGLUM07G23660.1"/>
    </source>
</evidence>